<dbReference type="OrthoDB" id="794917at2"/>
<gene>
    <name evidence="2" type="ORF">GO816_08500</name>
</gene>
<dbReference type="AlphaFoldDB" id="A0A6I4ICL0"/>
<protein>
    <submittedName>
        <fullName evidence="2">Uncharacterized protein</fullName>
    </submittedName>
</protein>
<keyword evidence="3" id="KW-1185">Reference proteome</keyword>
<dbReference type="Proteomes" id="UP000434850">
    <property type="component" value="Unassembled WGS sequence"/>
</dbReference>
<evidence type="ECO:0000256" key="1">
    <source>
        <dbReference type="SAM" id="Phobius"/>
    </source>
</evidence>
<comment type="caution">
    <text evidence="2">The sequence shown here is derived from an EMBL/GenBank/DDBJ whole genome shotgun (WGS) entry which is preliminary data.</text>
</comment>
<accession>A0A6I4ICL0</accession>
<feature type="transmembrane region" description="Helical" evidence="1">
    <location>
        <begin position="123"/>
        <end position="140"/>
    </location>
</feature>
<keyword evidence="1" id="KW-0472">Membrane</keyword>
<feature type="transmembrane region" description="Helical" evidence="1">
    <location>
        <begin position="67"/>
        <end position="85"/>
    </location>
</feature>
<name>A0A6I4ICL0_9SPHI</name>
<feature type="transmembrane region" description="Helical" evidence="1">
    <location>
        <begin position="36"/>
        <end position="61"/>
    </location>
</feature>
<sequence length="196" mass="22869">MKDFEHLLSVWQEQPKQPRLSVDDVLKQVKRGVNKLGIGVLYGIIAITVAIIFTGGLTLFAIFENRLSYIGLFVMLFGMISYLVLQIGDYRTITRHDVTLNPAAYLNSLKEYQQRRAYLNGRFYYAFALMICVGVSLYTVEVFANKPLFFKVLYYTFCGATILFTTFYLKDKFIKREQKRVSYLIERLERLEGQFE</sequence>
<dbReference type="EMBL" id="WQLA01000003">
    <property type="protein sequence ID" value="MVN91159.1"/>
    <property type="molecule type" value="Genomic_DNA"/>
</dbReference>
<reference evidence="2 3" key="1">
    <citation type="submission" date="2019-12" db="EMBL/GenBank/DDBJ databases">
        <title>Mucilaginibacter sp. HME9299 genome sequencing and assembly.</title>
        <authorList>
            <person name="Kang H."/>
            <person name="Kim H."/>
            <person name="Joh K."/>
        </authorList>
    </citation>
    <scope>NUCLEOTIDE SEQUENCE [LARGE SCALE GENOMIC DNA]</scope>
    <source>
        <strain evidence="2 3">HME9299</strain>
    </source>
</reference>
<organism evidence="2 3">
    <name type="scientific">Mucilaginibacter aquatilis</name>
    <dbReference type="NCBI Taxonomy" id="1517760"/>
    <lineage>
        <taxon>Bacteria</taxon>
        <taxon>Pseudomonadati</taxon>
        <taxon>Bacteroidota</taxon>
        <taxon>Sphingobacteriia</taxon>
        <taxon>Sphingobacteriales</taxon>
        <taxon>Sphingobacteriaceae</taxon>
        <taxon>Mucilaginibacter</taxon>
    </lineage>
</organism>
<keyword evidence="1" id="KW-0812">Transmembrane</keyword>
<evidence type="ECO:0000313" key="3">
    <source>
        <dbReference type="Proteomes" id="UP000434850"/>
    </source>
</evidence>
<keyword evidence="1" id="KW-1133">Transmembrane helix</keyword>
<dbReference type="RefSeq" id="WP_157541211.1">
    <property type="nucleotide sequence ID" value="NZ_WQLA01000003.1"/>
</dbReference>
<feature type="transmembrane region" description="Helical" evidence="1">
    <location>
        <begin position="152"/>
        <end position="169"/>
    </location>
</feature>
<evidence type="ECO:0000313" key="2">
    <source>
        <dbReference type="EMBL" id="MVN91159.1"/>
    </source>
</evidence>
<proteinExistence type="predicted"/>